<dbReference type="RefSeq" id="WP_230365495.1">
    <property type="nucleotide sequence ID" value="NZ_JAJALK010000002.1"/>
</dbReference>
<keyword evidence="5 8" id="KW-0067">ATP-binding</keyword>
<protein>
    <recommendedName>
        <fullName evidence="8">Formate--tetrahydrofolate ligase</fullName>
        <ecNumber evidence="8">6.3.4.3</ecNumber>
    </recommendedName>
    <alternativeName>
        <fullName evidence="8">Formyltetrahydrofolate synthetase</fullName>
        <shortName evidence="8">FHS</shortName>
        <shortName evidence="8">FTHFS</shortName>
    </alternativeName>
</protein>
<evidence type="ECO:0000256" key="3">
    <source>
        <dbReference type="ARBA" id="ARBA00022598"/>
    </source>
</evidence>
<evidence type="ECO:0000313" key="9">
    <source>
        <dbReference type="EMBL" id="MDQ0544812.1"/>
    </source>
</evidence>
<organism evidence="9 10">
    <name type="scientific">Methylobacterium brachiatum</name>
    <dbReference type="NCBI Taxonomy" id="269660"/>
    <lineage>
        <taxon>Bacteria</taxon>
        <taxon>Pseudomonadati</taxon>
        <taxon>Pseudomonadota</taxon>
        <taxon>Alphaproteobacteria</taxon>
        <taxon>Hyphomicrobiales</taxon>
        <taxon>Methylobacteriaceae</taxon>
        <taxon>Methylobacterium</taxon>
    </lineage>
</organism>
<keyword evidence="3 8" id="KW-0436">Ligase</keyword>
<dbReference type="PROSITE" id="PS00721">
    <property type="entry name" value="FTHFS_1"/>
    <property type="match status" value="1"/>
</dbReference>
<dbReference type="EC" id="6.3.4.3" evidence="8"/>
<evidence type="ECO:0000256" key="4">
    <source>
        <dbReference type="ARBA" id="ARBA00022741"/>
    </source>
</evidence>
<evidence type="ECO:0000256" key="8">
    <source>
        <dbReference type="HAMAP-Rule" id="MF_01543"/>
    </source>
</evidence>
<dbReference type="Gene3D" id="3.10.410.10">
    <property type="entry name" value="Formyltetrahydrofolate synthetase, domain 3"/>
    <property type="match status" value="1"/>
</dbReference>
<dbReference type="InterPro" id="IPR020628">
    <property type="entry name" value="Formate_THF_ligase_CS"/>
</dbReference>
<name>A0AAJ1WWY6_9HYPH</name>
<dbReference type="FunFam" id="3.30.1510.10:FF:000001">
    <property type="entry name" value="Formate--tetrahydrofolate ligase"/>
    <property type="match status" value="1"/>
</dbReference>
<dbReference type="HAMAP" id="MF_01543">
    <property type="entry name" value="FTHFS"/>
    <property type="match status" value="1"/>
</dbReference>
<keyword evidence="2 8" id="KW-0554">One-carbon metabolism</keyword>
<evidence type="ECO:0000256" key="1">
    <source>
        <dbReference type="ARBA" id="ARBA00004777"/>
    </source>
</evidence>
<dbReference type="NCBIfam" id="NF010030">
    <property type="entry name" value="PRK13505.1"/>
    <property type="match status" value="1"/>
</dbReference>
<dbReference type="GO" id="GO:0005524">
    <property type="term" value="F:ATP binding"/>
    <property type="evidence" value="ECO:0007669"/>
    <property type="project" value="UniProtKB-UniRule"/>
</dbReference>
<dbReference type="Pfam" id="PF01268">
    <property type="entry name" value="FTHFS"/>
    <property type="match status" value="1"/>
</dbReference>
<dbReference type="AlphaFoldDB" id="A0AAJ1WWY6"/>
<accession>A0AAJ1WWY6</accession>
<gene>
    <name evidence="8" type="primary">fhs</name>
    <name evidence="9" type="ORF">QO001_003748</name>
</gene>
<comment type="catalytic activity">
    <reaction evidence="6 8">
        <text>(6S)-5,6,7,8-tetrahydrofolate + formate + ATP = (6R)-10-formyltetrahydrofolate + ADP + phosphate</text>
        <dbReference type="Rhea" id="RHEA:20221"/>
        <dbReference type="ChEBI" id="CHEBI:15740"/>
        <dbReference type="ChEBI" id="CHEBI:30616"/>
        <dbReference type="ChEBI" id="CHEBI:43474"/>
        <dbReference type="ChEBI" id="CHEBI:57453"/>
        <dbReference type="ChEBI" id="CHEBI:195366"/>
        <dbReference type="ChEBI" id="CHEBI:456216"/>
        <dbReference type="EC" id="6.3.4.3"/>
    </reaction>
</comment>
<comment type="similarity">
    <text evidence="7 8">Belongs to the formate--tetrahydrofolate ligase family.</text>
</comment>
<evidence type="ECO:0000256" key="6">
    <source>
        <dbReference type="ARBA" id="ARBA00049033"/>
    </source>
</evidence>
<dbReference type="GO" id="GO:0035999">
    <property type="term" value="P:tetrahydrofolate interconversion"/>
    <property type="evidence" value="ECO:0007669"/>
    <property type="project" value="UniProtKB-UniRule"/>
</dbReference>
<proteinExistence type="inferred from homology"/>
<evidence type="ECO:0000256" key="7">
    <source>
        <dbReference type="ARBA" id="ARBA00061363"/>
    </source>
</evidence>
<dbReference type="Proteomes" id="UP001223420">
    <property type="component" value="Unassembled WGS sequence"/>
</dbReference>
<reference evidence="9" key="1">
    <citation type="submission" date="2023-07" db="EMBL/GenBank/DDBJ databases">
        <title>Genomic Encyclopedia of Type Strains, Phase IV (KMG-IV): sequencing the most valuable type-strain genomes for metagenomic binning, comparative biology and taxonomic classification.</title>
        <authorList>
            <person name="Goeker M."/>
        </authorList>
    </citation>
    <scope>NUCLEOTIDE SEQUENCE</scope>
    <source>
        <strain evidence="9">DSM 19569</strain>
    </source>
</reference>
<dbReference type="InterPro" id="IPR000559">
    <property type="entry name" value="Formate_THF_ligase"/>
</dbReference>
<evidence type="ECO:0000313" key="10">
    <source>
        <dbReference type="Proteomes" id="UP001223420"/>
    </source>
</evidence>
<dbReference type="PROSITE" id="PS00722">
    <property type="entry name" value="FTHFS_2"/>
    <property type="match status" value="1"/>
</dbReference>
<dbReference type="InterPro" id="IPR027417">
    <property type="entry name" value="P-loop_NTPase"/>
</dbReference>
<dbReference type="CDD" id="cd00477">
    <property type="entry name" value="FTHFS"/>
    <property type="match status" value="1"/>
</dbReference>
<evidence type="ECO:0000256" key="2">
    <source>
        <dbReference type="ARBA" id="ARBA00022563"/>
    </source>
</evidence>
<feature type="binding site" evidence="8">
    <location>
        <begin position="65"/>
        <end position="72"/>
    </location>
    <ligand>
        <name>ATP</name>
        <dbReference type="ChEBI" id="CHEBI:30616"/>
    </ligand>
</feature>
<dbReference type="EMBL" id="JAUSWL010000006">
    <property type="protein sequence ID" value="MDQ0544812.1"/>
    <property type="molecule type" value="Genomic_DNA"/>
</dbReference>
<evidence type="ECO:0000256" key="5">
    <source>
        <dbReference type="ARBA" id="ARBA00022840"/>
    </source>
</evidence>
<dbReference type="GO" id="GO:0004329">
    <property type="term" value="F:formate-tetrahydrofolate ligase activity"/>
    <property type="evidence" value="ECO:0007669"/>
    <property type="project" value="UniProtKB-UniRule"/>
</dbReference>
<dbReference type="SUPFAM" id="SSF52540">
    <property type="entry name" value="P-loop containing nucleoside triphosphate hydrolases"/>
    <property type="match status" value="1"/>
</dbReference>
<comment type="caution">
    <text evidence="9">The sequence shown here is derived from an EMBL/GenBank/DDBJ whole genome shotgun (WGS) entry which is preliminary data.</text>
</comment>
<dbReference type="FunFam" id="3.10.410.10:FF:000001">
    <property type="entry name" value="Putative formate--tetrahydrofolate ligase"/>
    <property type="match status" value="1"/>
</dbReference>
<dbReference type="Gene3D" id="3.40.50.300">
    <property type="entry name" value="P-loop containing nucleotide triphosphate hydrolases"/>
    <property type="match status" value="1"/>
</dbReference>
<dbReference type="Gene3D" id="3.30.1510.10">
    <property type="entry name" value="Domain 2, N(10)-formyltetrahydrofolate synthetase"/>
    <property type="match status" value="1"/>
</dbReference>
<keyword evidence="4 8" id="KW-0547">Nucleotide-binding</keyword>
<sequence length="557" mass="59039">MPSDIEIARAATLKPIAQVAEKLGIPDAALHNYGKHIAKLDHGYIAGLEGKAPGKLVLVTAISPTPAGEGKTTTTVGLGDALNRIGEKTMICLREPSLGPCFGMKGGAAGGGKAQVVPMEQINLHFTGDFHAITSAHSLAAALIDNHVYWANELNIDVRRIHWRRVVDMNDRALRQITQSLGGVANGFPREDGFDITVASEVMAVFCLAKDLADLEERLGRIVIAETRDRKLVTLKDVKATGAMTVLLKDALQPNLVQTLEGNPALIHGGPFANIAHGCNSVIATRAGLRLADYTVTEAGFGADLGAEKFLDIKCRQAGLTPSAVVVVATIRALKMHGGVDKKSLGGENIGALEKGFANLARHVTNLRGFGLPVVVAVNHFYADTDAEHARLKELCRERLDVEAITCRHWAEGGAGAEDLARAVVQLAAAEPAPIRYAYETEAPLTDKIRAIATKLYGAADIQIETKAAGKLATFEKDGYGHLPICMAKTQYSFSTDPSLMGAPEGHVVGVRDVRLSAGAGFVVAICGEIMTMPGLPRVPAADTIRLDADGQIDGLF</sequence>
<comment type="pathway">
    <text evidence="1 8">One-carbon metabolism; tetrahydrofolate interconversion.</text>
</comment>